<reference evidence="1 2" key="2">
    <citation type="journal article" date="2009" name="Appl. Environ. Microbiol.">
        <title>Rhizobium sp. strain NGR234 possesses a remarkable number of secretion systems.</title>
        <authorList>
            <person name="Schmeisser C."/>
            <person name="Liesegang H."/>
            <person name="Krysciak D."/>
            <person name="Bakkou N."/>
            <person name="Le Quere A."/>
            <person name="Wollherr A."/>
            <person name="Heinemeyer I."/>
            <person name="Morgenstern B."/>
            <person name="Pommerening-Roeser A."/>
            <person name="Flores M."/>
            <person name="Palacios R."/>
            <person name="Brenner S."/>
            <person name="Gottschalk G."/>
            <person name="Schmitz R.A."/>
            <person name="Broughton W.J."/>
            <person name="Perret X."/>
            <person name="Strittmatter A.W."/>
            <person name="Streit W.R."/>
        </authorList>
    </citation>
    <scope>NUCLEOTIDE SEQUENCE [LARGE SCALE GENOMIC DNA]</scope>
    <source>
        <strain evidence="2">NBRC 101917 / NGR234</strain>
    </source>
</reference>
<dbReference type="Proteomes" id="UP000001054">
    <property type="component" value="Plasmid pNGR234b"/>
</dbReference>
<gene>
    <name evidence="1" type="ordered locus">NGR_b15800</name>
</gene>
<keyword evidence="1" id="KW-0614">Plasmid</keyword>
<sequence length="87" mass="10228">MPPYSLDRRFPKQGVFNSFTNCTRMQSGRFRFEYLEASKNGEERSLLQWTERLQWRAIEPIPTTASDDRTGSQQVIRAGYQASDFHH</sequence>
<keyword evidence="2" id="KW-1185">Reference proteome</keyword>
<protein>
    <submittedName>
        <fullName evidence="1">Uncharacterized protein</fullName>
    </submittedName>
</protein>
<name>C3KKU5_SINFN</name>
<proteinExistence type="predicted"/>
<accession>C3KKU5</accession>
<dbReference type="EMBL" id="CP000874">
    <property type="protein sequence ID" value="ACP23031.1"/>
    <property type="molecule type" value="Genomic_DNA"/>
</dbReference>
<geneLocation type="plasmid" evidence="2">
    <name>sym pNGR234b</name>
</geneLocation>
<organism evidence="1 2">
    <name type="scientific">Sinorhizobium fredii (strain NBRC 101917 / NGR234)</name>
    <dbReference type="NCBI Taxonomy" id="394"/>
    <lineage>
        <taxon>Bacteria</taxon>
        <taxon>Pseudomonadati</taxon>
        <taxon>Pseudomonadota</taxon>
        <taxon>Alphaproteobacteria</taxon>
        <taxon>Hyphomicrobiales</taxon>
        <taxon>Rhizobiaceae</taxon>
        <taxon>Sinorhizobium/Ensifer group</taxon>
        <taxon>Sinorhizobium</taxon>
    </lineage>
</organism>
<evidence type="ECO:0000313" key="2">
    <source>
        <dbReference type="Proteomes" id="UP000001054"/>
    </source>
</evidence>
<evidence type="ECO:0000313" key="1">
    <source>
        <dbReference type="EMBL" id="ACP23031.1"/>
    </source>
</evidence>
<reference evidence="2" key="1">
    <citation type="journal article" date="2004" name="J. Bacteriol.">
        <title>An evolutionary hot spot: the pNGR234b replicon of Rhizobium sp. strain NGR234.</title>
        <authorList>
            <person name="Streit W.R."/>
            <person name="Schmitz R.A."/>
            <person name="Perret X."/>
            <person name="Staehelin C."/>
            <person name="Deakin W.J."/>
            <person name="Raasch C."/>
            <person name="Liesegang H."/>
            <person name="Broughton W.J."/>
        </authorList>
    </citation>
    <scope>NUCLEOTIDE SEQUENCE [LARGE SCALE GENOMIC DNA]</scope>
    <source>
        <strain evidence="2">NBRC 101917 / NGR234</strain>
    </source>
</reference>
<dbReference type="HOGENOM" id="CLU_2481163_0_0_5"/>
<dbReference type="KEGG" id="rhi:NGR_b15800"/>
<dbReference type="AlphaFoldDB" id="C3KKU5"/>